<dbReference type="InterPro" id="IPR009057">
    <property type="entry name" value="Homeodomain-like_sf"/>
</dbReference>
<dbReference type="SMART" id="SM00342">
    <property type="entry name" value="HTH_ARAC"/>
    <property type="match status" value="1"/>
</dbReference>
<proteinExistence type="predicted"/>
<keyword evidence="1" id="KW-0805">Transcription regulation</keyword>
<dbReference type="PANTHER" id="PTHR43280:SF2">
    <property type="entry name" value="HTH-TYPE TRANSCRIPTIONAL REGULATOR EXSA"/>
    <property type="match status" value="1"/>
</dbReference>
<name>A0AAN4W2C3_9BACT</name>
<dbReference type="SUPFAM" id="SSF46689">
    <property type="entry name" value="Homeodomain-like"/>
    <property type="match status" value="2"/>
</dbReference>
<dbReference type="GO" id="GO:0043565">
    <property type="term" value="F:sequence-specific DNA binding"/>
    <property type="evidence" value="ECO:0007669"/>
    <property type="project" value="InterPro"/>
</dbReference>
<evidence type="ECO:0000256" key="3">
    <source>
        <dbReference type="ARBA" id="ARBA00023163"/>
    </source>
</evidence>
<keyword evidence="2" id="KW-0238">DNA-binding</keyword>
<dbReference type="InterPro" id="IPR020449">
    <property type="entry name" value="Tscrpt_reg_AraC-type_HTH"/>
</dbReference>
<sequence length="138" mass="15826">MLMAEILTRALAQFDEEGQREEGISLATKNALNDLEVYINENLHENILVEDLCRRIGFSKTKLHHLFKGHFGHSIYDHIKIARIRKAKSLLVTSDLAVAEIAVFVGYQSVPHFSNVFKKNVGITPIQFRKGYRRELSF</sequence>
<evidence type="ECO:0000313" key="6">
    <source>
        <dbReference type="Proteomes" id="UP001310022"/>
    </source>
</evidence>
<gene>
    <name evidence="5" type="ORF">PEDI_43690</name>
</gene>
<dbReference type="EMBL" id="BQKE01000003">
    <property type="protein sequence ID" value="GJM63817.1"/>
    <property type="molecule type" value="Genomic_DNA"/>
</dbReference>
<dbReference type="Pfam" id="PF12833">
    <property type="entry name" value="HTH_18"/>
    <property type="match status" value="1"/>
</dbReference>
<dbReference type="PRINTS" id="PR00032">
    <property type="entry name" value="HTHARAC"/>
</dbReference>
<dbReference type="GO" id="GO:0003700">
    <property type="term" value="F:DNA-binding transcription factor activity"/>
    <property type="evidence" value="ECO:0007669"/>
    <property type="project" value="InterPro"/>
</dbReference>
<evidence type="ECO:0000313" key="5">
    <source>
        <dbReference type="EMBL" id="GJM63817.1"/>
    </source>
</evidence>
<keyword evidence="3" id="KW-0804">Transcription</keyword>
<dbReference type="AlphaFoldDB" id="A0AAN4W2C3"/>
<accession>A0AAN4W2C3</accession>
<organism evidence="5 6">
    <name type="scientific">Persicobacter diffluens</name>
    <dbReference type="NCBI Taxonomy" id="981"/>
    <lineage>
        <taxon>Bacteria</taxon>
        <taxon>Pseudomonadati</taxon>
        <taxon>Bacteroidota</taxon>
        <taxon>Cytophagia</taxon>
        <taxon>Cytophagales</taxon>
        <taxon>Persicobacteraceae</taxon>
        <taxon>Persicobacter</taxon>
    </lineage>
</organism>
<comment type="caution">
    <text evidence="5">The sequence shown here is derived from an EMBL/GenBank/DDBJ whole genome shotgun (WGS) entry which is preliminary data.</text>
</comment>
<evidence type="ECO:0000256" key="2">
    <source>
        <dbReference type="ARBA" id="ARBA00023125"/>
    </source>
</evidence>
<dbReference type="PROSITE" id="PS01124">
    <property type="entry name" value="HTH_ARAC_FAMILY_2"/>
    <property type="match status" value="1"/>
</dbReference>
<evidence type="ECO:0000259" key="4">
    <source>
        <dbReference type="PROSITE" id="PS01124"/>
    </source>
</evidence>
<feature type="domain" description="HTH araC/xylS-type" evidence="4">
    <location>
        <begin position="33"/>
        <end position="131"/>
    </location>
</feature>
<reference evidence="5 6" key="1">
    <citation type="submission" date="2021-12" db="EMBL/GenBank/DDBJ databases">
        <title>Genome sequencing of bacteria with rrn-lacking chromosome and rrn-plasmid.</title>
        <authorList>
            <person name="Anda M."/>
            <person name="Iwasaki W."/>
        </authorList>
    </citation>
    <scope>NUCLEOTIDE SEQUENCE [LARGE SCALE GENOMIC DNA]</scope>
    <source>
        <strain evidence="5 6">NBRC 15940</strain>
    </source>
</reference>
<evidence type="ECO:0000256" key="1">
    <source>
        <dbReference type="ARBA" id="ARBA00023015"/>
    </source>
</evidence>
<dbReference type="Proteomes" id="UP001310022">
    <property type="component" value="Unassembled WGS sequence"/>
</dbReference>
<keyword evidence="6" id="KW-1185">Reference proteome</keyword>
<dbReference type="PANTHER" id="PTHR43280">
    <property type="entry name" value="ARAC-FAMILY TRANSCRIPTIONAL REGULATOR"/>
    <property type="match status" value="1"/>
</dbReference>
<dbReference type="Gene3D" id="1.10.10.60">
    <property type="entry name" value="Homeodomain-like"/>
    <property type="match status" value="1"/>
</dbReference>
<protein>
    <recommendedName>
        <fullName evidence="4">HTH araC/xylS-type domain-containing protein</fullName>
    </recommendedName>
</protein>
<dbReference type="InterPro" id="IPR018060">
    <property type="entry name" value="HTH_AraC"/>
</dbReference>